<dbReference type="AlphaFoldDB" id="A0A553PTT0"/>
<keyword evidence="2" id="KW-1185">Reference proteome</keyword>
<proteinExistence type="predicted"/>
<accession>A0A553PTT0</accession>
<sequence length="194" mass="21613">MQCVWTPSPPPCSNLDPAAELPFVQNLRRRLQLVAPPPVRFHGDPPVQLPTDLSVTDCVFVRHDTHRDSLQAPYDGLFLVLDQNPKFLILDLNGKPDSVSVDRLKVAHGVSAADVPVHRRRGRPPNVRPARLSPNLAIGDPPCNVNQGPNQDIDWQLPQPLAIRPQVTRAGRVTRPPANFTHFVTHDIYSLQHC</sequence>
<comment type="caution">
    <text evidence="1">The sequence shown here is derived from an EMBL/GenBank/DDBJ whole genome shotgun (WGS) entry which is preliminary data.</text>
</comment>
<gene>
    <name evidence="1" type="ORF">TCAL_14476</name>
</gene>
<dbReference type="EMBL" id="VCGU01000001">
    <property type="protein sequence ID" value="TRY81085.1"/>
    <property type="molecule type" value="Genomic_DNA"/>
</dbReference>
<protein>
    <submittedName>
        <fullName evidence="1">Uncharacterized protein</fullName>
    </submittedName>
</protein>
<name>A0A553PTT0_TIGCA</name>
<dbReference type="OMA" id="HAFFCND"/>
<reference evidence="1 2" key="1">
    <citation type="journal article" date="2018" name="Nat. Ecol. Evol.">
        <title>Genomic signatures of mitonuclear coevolution across populations of Tigriopus californicus.</title>
        <authorList>
            <person name="Barreto F.S."/>
            <person name="Watson E.T."/>
            <person name="Lima T.G."/>
            <person name="Willett C.S."/>
            <person name="Edmands S."/>
            <person name="Li W."/>
            <person name="Burton R.S."/>
        </authorList>
    </citation>
    <scope>NUCLEOTIDE SEQUENCE [LARGE SCALE GENOMIC DNA]</scope>
    <source>
        <strain evidence="1 2">San Diego</strain>
    </source>
</reference>
<organism evidence="1 2">
    <name type="scientific">Tigriopus californicus</name>
    <name type="common">Marine copepod</name>
    <dbReference type="NCBI Taxonomy" id="6832"/>
    <lineage>
        <taxon>Eukaryota</taxon>
        <taxon>Metazoa</taxon>
        <taxon>Ecdysozoa</taxon>
        <taxon>Arthropoda</taxon>
        <taxon>Crustacea</taxon>
        <taxon>Multicrustacea</taxon>
        <taxon>Hexanauplia</taxon>
        <taxon>Copepoda</taxon>
        <taxon>Harpacticoida</taxon>
        <taxon>Harpacticidae</taxon>
        <taxon>Tigriopus</taxon>
    </lineage>
</organism>
<evidence type="ECO:0000313" key="2">
    <source>
        <dbReference type="Proteomes" id="UP000318571"/>
    </source>
</evidence>
<dbReference type="PANTHER" id="PTHR38681:SF1">
    <property type="entry name" value="RETROVIRUS-RELATED POL POLYPROTEIN FROM TRANSPOSON 412-LIKE PROTEIN"/>
    <property type="match status" value="1"/>
</dbReference>
<evidence type="ECO:0000313" key="1">
    <source>
        <dbReference type="EMBL" id="TRY81085.1"/>
    </source>
</evidence>
<dbReference type="STRING" id="6832.A0A553PTT0"/>
<dbReference type="PANTHER" id="PTHR38681">
    <property type="entry name" value="RETROVIRUS-RELATED POL POLYPROTEIN FROM TRANSPOSON 412-LIKE PROTEIN-RELATED"/>
    <property type="match status" value="1"/>
</dbReference>
<dbReference type="Proteomes" id="UP000318571">
    <property type="component" value="Chromosome 12"/>
</dbReference>